<evidence type="ECO:0000313" key="1">
    <source>
        <dbReference type="EMBL" id="CAG8473266.1"/>
    </source>
</evidence>
<reference evidence="1" key="1">
    <citation type="submission" date="2021-06" db="EMBL/GenBank/DDBJ databases">
        <authorList>
            <person name="Kallberg Y."/>
            <person name="Tangrot J."/>
            <person name="Rosling A."/>
        </authorList>
    </citation>
    <scope>NUCLEOTIDE SEQUENCE</scope>
    <source>
        <strain evidence="1">AU212A</strain>
    </source>
</reference>
<proteinExistence type="predicted"/>
<accession>A0ACA9KI90</accession>
<evidence type="ECO:0000313" key="2">
    <source>
        <dbReference type="Proteomes" id="UP000789860"/>
    </source>
</evidence>
<organism evidence="1 2">
    <name type="scientific">Scutellospora calospora</name>
    <dbReference type="NCBI Taxonomy" id="85575"/>
    <lineage>
        <taxon>Eukaryota</taxon>
        <taxon>Fungi</taxon>
        <taxon>Fungi incertae sedis</taxon>
        <taxon>Mucoromycota</taxon>
        <taxon>Glomeromycotina</taxon>
        <taxon>Glomeromycetes</taxon>
        <taxon>Diversisporales</taxon>
        <taxon>Gigasporaceae</taxon>
        <taxon>Scutellospora</taxon>
    </lineage>
</organism>
<gene>
    <name evidence="1" type="ORF">SCALOS_LOCUS2120</name>
</gene>
<keyword evidence="2" id="KW-1185">Reference proteome</keyword>
<sequence>MSRNPRTGTQTVVKLRSLGHRVILITSGAIGVGLRRLNMDKKPKKLKEIQAVMAVGQVRLMRMYDSQLNQLGMT</sequence>
<dbReference type="EMBL" id="CAJVPM010001765">
    <property type="protein sequence ID" value="CAG8473266.1"/>
    <property type="molecule type" value="Genomic_DNA"/>
</dbReference>
<name>A0ACA9KI90_9GLOM</name>
<comment type="caution">
    <text evidence="1">The sequence shown here is derived from an EMBL/GenBank/DDBJ whole genome shotgun (WGS) entry which is preliminary data.</text>
</comment>
<protein>
    <submittedName>
        <fullName evidence="1">3013_t:CDS:1</fullName>
    </submittedName>
</protein>
<dbReference type="Proteomes" id="UP000789860">
    <property type="component" value="Unassembled WGS sequence"/>
</dbReference>